<evidence type="ECO:0000256" key="1">
    <source>
        <dbReference type="SAM" id="SignalP"/>
    </source>
</evidence>
<accession>A0ABT3Z775</accession>
<protein>
    <submittedName>
        <fullName evidence="2">Uncharacterized protein</fullName>
    </submittedName>
</protein>
<reference evidence="2" key="1">
    <citation type="submission" date="2022-10" db="EMBL/GenBank/DDBJ databases">
        <title>Hoeflea sp. G2-23, isolated from marine algae.</title>
        <authorList>
            <person name="Kristyanto S."/>
            <person name="Kim J.M."/>
            <person name="Jeon C.O."/>
        </authorList>
    </citation>
    <scope>NUCLEOTIDE SEQUENCE</scope>
    <source>
        <strain evidence="2">G2-23</strain>
    </source>
</reference>
<comment type="caution">
    <text evidence="2">The sequence shown here is derived from an EMBL/GenBank/DDBJ whole genome shotgun (WGS) entry which is preliminary data.</text>
</comment>
<evidence type="ECO:0000313" key="3">
    <source>
        <dbReference type="Proteomes" id="UP001073227"/>
    </source>
</evidence>
<gene>
    <name evidence="2" type="ORF">OEG84_07820</name>
</gene>
<dbReference type="Proteomes" id="UP001073227">
    <property type="component" value="Unassembled WGS sequence"/>
</dbReference>
<dbReference type="RefSeq" id="WP_267653223.1">
    <property type="nucleotide sequence ID" value="NZ_JAOVZR010000001.1"/>
</dbReference>
<evidence type="ECO:0000313" key="2">
    <source>
        <dbReference type="EMBL" id="MCY0147624.1"/>
    </source>
</evidence>
<keyword evidence="3" id="KW-1185">Reference proteome</keyword>
<dbReference type="EMBL" id="JAOVZR010000001">
    <property type="protein sequence ID" value="MCY0147624.1"/>
    <property type="molecule type" value="Genomic_DNA"/>
</dbReference>
<proteinExistence type="predicted"/>
<feature type="chain" id="PRO_5046035894" evidence="1">
    <location>
        <begin position="18"/>
        <end position="209"/>
    </location>
</feature>
<sequence length="209" mass="21911">MIAAIVVGLALTSVALADGFDPDRASFDPETKFVITPYGAILGDPAQLTDLATGRTGFSYCTALPDKDRGLLLMASIVIPAQDGAEGGGHAAMMTVDQARDFIAYLRKAPEWAKVATDNKVGLFSKPIGDVIGAEGEAEHLSIKFVSDEQSNGAIRIEHVLGGVTKAFGLGINPAQKFAAQVEHTLETALAQNPDAAPAEDAEKSKLFE</sequence>
<keyword evidence="1" id="KW-0732">Signal</keyword>
<feature type="signal peptide" evidence="1">
    <location>
        <begin position="1"/>
        <end position="17"/>
    </location>
</feature>
<name>A0ABT3Z775_9HYPH</name>
<organism evidence="2 3">
    <name type="scientific">Hoeflea algicola</name>
    <dbReference type="NCBI Taxonomy" id="2983763"/>
    <lineage>
        <taxon>Bacteria</taxon>
        <taxon>Pseudomonadati</taxon>
        <taxon>Pseudomonadota</taxon>
        <taxon>Alphaproteobacteria</taxon>
        <taxon>Hyphomicrobiales</taxon>
        <taxon>Rhizobiaceae</taxon>
        <taxon>Hoeflea</taxon>
    </lineage>
</organism>